<dbReference type="PANTHER" id="PTHR35004:SF6">
    <property type="entry name" value="TRANSPOSASE"/>
    <property type="match status" value="1"/>
</dbReference>
<dbReference type="GO" id="GO:0032196">
    <property type="term" value="P:transposition"/>
    <property type="evidence" value="ECO:0007669"/>
    <property type="project" value="UniProtKB-KW"/>
</dbReference>
<organism evidence="7 8">
    <name type="scientific">Advenella kashmirensis W13003</name>
    <dbReference type="NCBI Taxonomy" id="1424334"/>
    <lineage>
        <taxon>Bacteria</taxon>
        <taxon>Pseudomonadati</taxon>
        <taxon>Pseudomonadota</taxon>
        <taxon>Betaproteobacteria</taxon>
        <taxon>Burkholderiales</taxon>
        <taxon>Alcaligenaceae</taxon>
    </lineage>
</organism>
<keyword evidence="8" id="KW-1185">Reference proteome</keyword>
<gene>
    <name evidence="7" type="ORF">W822_01575</name>
</gene>
<dbReference type="PANTHER" id="PTHR35004">
    <property type="entry name" value="TRANSPOSASE RV3428C-RELATED"/>
    <property type="match status" value="1"/>
</dbReference>
<dbReference type="HOGENOM" id="CLU_020626_4_0_4"/>
<dbReference type="EMBL" id="AYXT01000001">
    <property type="protein sequence ID" value="ETF03918.1"/>
    <property type="molecule type" value="Genomic_DNA"/>
</dbReference>
<protein>
    <submittedName>
        <fullName evidence="7">Transposase IS21</fullName>
    </submittedName>
</protein>
<evidence type="ECO:0000259" key="5">
    <source>
        <dbReference type="PROSITE" id="PS50531"/>
    </source>
</evidence>
<evidence type="ECO:0000256" key="2">
    <source>
        <dbReference type="ARBA" id="ARBA00022578"/>
    </source>
</evidence>
<sequence>MLSQETSMEVQILAKQGLGIKEIVRRTGLARNTVRKYVRQPDSRPQYAARAAKPTKLSPFEDYICSRLQDALPDWIPAAVLYREIRMQGYTGGERLVRQYVCQFKPAAKEEPIIRFETEAGRQMQVDWAVFRRGRNRLSAFVAVLGYRRMSFVRFVQDEQFKTLIDCHEAAFDYFGGVPRQVLYDNMKSVVLARDAYGQSQHRFHPGLWNFAKHHGFIPKLCAPYRPQTKGKVERFIHYLRHSFYVPYSSMLKPAGLQVDAPGANEAVRRWLLETANCREHRGLRARPVDRWQAEQEQLQRLQPPWGQPKPSVPAYCGSSPHIRLDRLPLHHDLSVYDAYLTESL</sequence>
<evidence type="ECO:0000259" key="6">
    <source>
        <dbReference type="PROSITE" id="PS50994"/>
    </source>
</evidence>
<dbReference type="InterPro" id="IPR017894">
    <property type="entry name" value="HTH_IS21_transposase_type"/>
</dbReference>
<dbReference type="GO" id="GO:0003677">
    <property type="term" value="F:DNA binding"/>
    <property type="evidence" value="ECO:0007669"/>
    <property type="project" value="UniProtKB-KW"/>
</dbReference>
<name>V8QX28_9BURK</name>
<comment type="caution">
    <text evidence="7">The sequence shown here is derived from an EMBL/GenBank/DDBJ whole genome shotgun (WGS) entry which is preliminary data.</text>
</comment>
<keyword evidence="2" id="KW-0815">Transposition</keyword>
<feature type="domain" description="Integrase catalytic" evidence="6">
    <location>
        <begin position="108"/>
        <end position="296"/>
    </location>
</feature>
<dbReference type="Proteomes" id="UP000018733">
    <property type="component" value="Unassembled WGS sequence"/>
</dbReference>
<dbReference type="InterPro" id="IPR036397">
    <property type="entry name" value="RNaseH_sf"/>
</dbReference>
<dbReference type="SUPFAM" id="SSF53098">
    <property type="entry name" value="Ribonuclease H-like"/>
    <property type="match status" value="1"/>
</dbReference>
<dbReference type="PROSITE" id="PS50994">
    <property type="entry name" value="INTEGRASE"/>
    <property type="match status" value="1"/>
</dbReference>
<evidence type="ECO:0000256" key="1">
    <source>
        <dbReference type="ARBA" id="ARBA00009277"/>
    </source>
</evidence>
<dbReference type="STRING" id="1424334.W822_01575"/>
<dbReference type="Pfam" id="PF00665">
    <property type="entry name" value="rve"/>
    <property type="match status" value="1"/>
</dbReference>
<keyword evidence="4" id="KW-0233">DNA recombination</keyword>
<dbReference type="GO" id="GO:0006310">
    <property type="term" value="P:DNA recombination"/>
    <property type="evidence" value="ECO:0007669"/>
    <property type="project" value="UniProtKB-KW"/>
</dbReference>
<dbReference type="eggNOG" id="COG4584">
    <property type="taxonomic scope" value="Bacteria"/>
</dbReference>
<dbReference type="GO" id="GO:0015074">
    <property type="term" value="P:DNA integration"/>
    <property type="evidence" value="ECO:0007669"/>
    <property type="project" value="InterPro"/>
</dbReference>
<keyword evidence="3" id="KW-0238">DNA-binding</keyword>
<dbReference type="InterPro" id="IPR001584">
    <property type="entry name" value="Integrase_cat-core"/>
</dbReference>
<reference evidence="7 8" key="1">
    <citation type="journal article" date="2014" name="Genome Announc.">
        <title>Draft Genome Sequence of Advenella kashmirensis Strain W13003, a Polycyclic Aromatic Hydrocarbon-Degrading Bacterium.</title>
        <authorList>
            <person name="Wang X."/>
            <person name="Jin D."/>
            <person name="Zhou L."/>
            <person name="Wu L."/>
            <person name="An W."/>
            <person name="Zhao L."/>
        </authorList>
    </citation>
    <scope>NUCLEOTIDE SEQUENCE [LARGE SCALE GENOMIC DNA]</scope>
    <source>
        <strain evidence="7 8">W13003</strain>
    </source>
</reference>
<feature type="domain" description="HTH IS21-type" evidence="5">
    <location>
        <begin position="5"/>
        <end position="68"/>
    </location>
</feature>
<evidence type="ECO:0000256" key="4">
    <source>
        <dbReference type="ARBA" id="ARBA00023172"/>
    </source>
</evidence>
<dbReference type="PROSITE" id="PS50531">
    <property type="entry name" value="HTH_IS21"/>
    <property type="match status" value="1"/>
</dbReference>
<dbReference type="Gene3D" id="3.30.420.10">
    <property type="entry name" value="Ribonuclease H-like superfamily/Ribonuclease H"/>
    <property type="match status" value="1"/>
</dbReference>
<dbReference type="PATRIC" id="fig|1424334.3.peg.312"/>
<accession>V8QX28</accession>
<evidence type="ECO:0000313" key="8">
    <source>
        <dbReference type="Proteomes" id="UP000018733"/>
    </source>
</evidence>
<dbReference type="NCBIfam" id="NF033546">
    <property type="entry name" value="transpos_IS21"/>
    <property type="match status" value="1"/>
</dbReference>
<evidence type="ECO:0000313" key="7">
    <source>
        <dbReference type="EMBL" id="ETF03918.1"/>
    </source>
</evidence>
<comment type="similarity">
    <text evidence="1">Belongs to the transposase IS21/IS408/IS1162 family.</text>
</comment>
<dbReference type="InterPro" id="IPR012337">
    <property type="entry name" value="RNaseH-like_sf"/>
</dbReference>
<proteinExistence type="inferred from homology"/>
<evidence type="ECO:0000256" key="3">
    <source>
        <dbReference type="ARBA" id="ARBA00023125"/>
    </source>
</evidence>
<dbReference type="AlphaFoldDB" id="V8QX28"/>